<dbReference type="eggNOG" id="COG0824">
    <property type="taxonomic scope" value="Bacteria"/>
</dbReference>
<accession>A0A0A0EC02</accession>
<dbReference type="AlphaFoldDB" id="A0A0A0EC02"/>
<name>A0A0A0EC02_9RHOB</name>
<reference evidence="1 2" key="1">
    <citation type="journal article" date="2015" name="Antonie Van Leeuwenhoek">
        <title>Pseudooceanicola atlanticus gen. nov. sp. nov., isolated from surface seawater of the Atlantic Ocean and reclassification of Oceanicola batsensis, Oceanicola marinus, Oceanicola nitratireducens, Oceanicola nanhaiensis, Oceanicola antarcticus and Oceanicola flagellatus, as Pseudooceanicola batsensis comb. nov., Pseudooceanicola marinus comb. nov., Pseudooceanicola nitratireducens comb. nov., Pseudooceanicola nanhaiensis comb. nov., Pseudooceanicola antarcticus comb. nov., and Pseudooceanicola flagellatus comb. nov.</title>
        <authorList>
            <person name="Lai Q."/>
            <person name="Li G."/>
            <person name="Liu X."/>
            <person name="Du Y."/>
            <person name="Sun F."/>
            <person name="Shao Z."/>
        </authorList>
    </citation>
    <scope>NUCLEOTIDE SEQUENCE [LARGE SCALE GENOMIC DNA]</scope>
    <source>
        <strain evidence="1 2">22II-s11g</strain>
    </source>
</reference>
<dbReference type="OrthoDB" id="7204167at2"/>
<dbReference type="Proteomes" id="UP000030004">
    <property type="component" value="Unassembled WGS sequence"/>
</dbReference>
<dbReference type="SUPFAM" id="SSF54637">
    <property type="entry name" value="Thioesterase/thiol ester dehydrase-isomerase"/>
    <property type="match status" value="1"/>
</dbReference>
<protein>
    <submittedName>
        <fullName evidence="1">Thioesterase</fullName>
    </submittedName>
</protein>
<comment type="caution">
    <text evidence="1">The sequence shown here is derived from an EMBL/GenBank/DDBJ whole genome shotgun (WGS) entry which is preliminary data.</text>
</comment>
<proteinExistence type="predicted"/>
<dbReference type="RefSeq" id="WP_043750884.1">
    <property type="nucleotide sequence ID" value="NZ_AQQX01000006.1"/>
</dbReference>
<dbReference type="InterPro" id="IPR029069">
    <property type="entry name" value="HotDog_dom_sf"/>
</dbReference>
<gene>
    <name evidence="1" type="ORF">ATO9_15350</name>
</gene>
<dbReference type="CDD" id="cd00586">
    <property type="entry name" value="4HBT"/>
    <property type="match status" value="1"/>
</dbReference>
<evidence type="ECO:0000313" key="1">
    <source>
        <dbReference type="EMBL" id="KGM47969.1"/>
    </source>
</evidence>
<organism evidence="1 2">
    <name type="scientific">Pseudooceanicola atlanticus</name>
    <dbReference type="NCBI Taxonomy" id="1461694"/>
    <lineage>
        <taxon>Bacteria</taxon>
        <taxon>Pseudomonadati</taxon>
        <taxon>Pseudomonadota</taxon>
        <taxon>Alphaproteobacteria</taxon>
        <taxon>Rhodobacterales</taxon>
        <taxon>Paracoccaceae</taxon>
        <taxon>Pseudooceanicola</taxon>
    </lineage>
</organism>
<keyword evidence="2" id="KW-1185">Reference proteome</keyword>
<sequence length="139" mass="15798">MAGFSHRSPVMFQHCDPAGIVFYPRYFEMINAVVETFFDTAIGWSFHQMHSVDRVGIPTGKIEAEFHAPSRLGDDLDWVLVFEKIGGASAAYVLRAYCGDEARLTARGTLVMVDLDRMTSRRWPEAIRQKLETFLEVHS</sequence>
<dbReference type="Gene3D" id="3.10.129.10">
    <property type="entry name" value="Hotdog Thioesterase"/>
    <property type="match status" value="1"/>
</dbReference>
<dbReference type="STRING" id="1461694.ATO9_15350"/>
<dbReference type="EMBL" id="AQQX01000006">
    <property type="protein sequence ID" value="KGM47969.1"/>
    <property type="molecule type" value="Genomic_DNA"/>
</dbReference>
<dbReference type="Pfam" id="PF13279">
    <property type="entry name" value="4HBT_2"/>
    <property type="match status" value="1"/>
</dbReference>
<evidence type="ECO:0000313" key="2">
    <source>
        <dbReference type="Proteomes" id="UP000030004"/>
    </source>
</evidence>